<dbReference type="EMBL" id="JABWUV010000002">
    <property type="protein sequence ID" value="KAF6380993.1"/>
    <property type="molecule type" value="Genomic_DNA"/>
</dbReference>
<comment type="caution">
    <text evidence="1">The sequence shown here is derived from an EMBL/GenBank/DDBJ whole genome shotgun (WGS) entry which is preliminary data.</text>
</comment>
<keyword evidence="2" id="KW-1185">Reference proteome</keyword>
<dbReference type="Proteomes" id="UP000527355">
    <property type="component" value="Unassembled WGS sequence"/>
</dbReference>
<gene>
    <name evidence="1" type="ORF">mMyoMyo1_020857</name>
</gene>
<evidence type="ECO:0000313" key="2">
    <source>
        <dbReference type="Proteomes" id="UP000527355"/>
    </source>
</evidence>
<reference evidence="1 2" key="1">
    <citation type="journal article" date="2020" name="Nature">
        <title>Six reference-quality genomes reveal evolution of bat adaptations.</title>
        <authorList>
            <person name="Jebb D."/>
            <person name="Huang Z."/>
            <person name="Pippel M."/>
            <person name="Hughes G.M."/>
            <person name="Lavrichenko K."/>
            <person name="Devanna P."/>
            <person name="Winkler S."/>
            <person name="Jermiin L.S."/>
            <person name="Skirmuntt E.C."/>
            <person name="Katzourakis A."/>
            <person name="Burkitt-Gray L."/>
            <person name="Ray D.A."/>
            <person name="Sullivan K.A.M."/>
            <person name="Roscito J.G."/>
            <person name="Kirilenko B.M."/>
            <person name="Davalos L.M."/>
            <person name="Corthals A.P."/>
            <person name="Power M.L."/>
            <person name="Jones G."/>
            <person name="Ransome R.D."/>
            <person name="Dechmann D.K.N."/>
            <person name="Locatelli A.G."/>
            <person name="Puechmaille S.J."/>
            <person name="Fedrigo O."/>
            <person name="Jarvis E.D."/>
            <person name="Hiller M."/>
            <person name="Vernes S.C."/>
            <person name="Myers E.W."/>
            <person name="Teeling E.C."/>
        </authorList>
    </citation>
    <scope>NUCLEOTIDE SEQUENCE [LARGE SCALE GENOMIC DNA]</scope>
    <source>
        <strain evidence="1">MMyoMyo1</strain>
        <tissue evidence="1">Flight muscle</tissue>
    </source>
</reference>
<organism evidence="1 2">
    <name type="scientific">Myotis myotis</name>
    <name type="common">Greater mouse-eared bat</name>
    <name type="synonym">Vespertilio myotis</name>
    <dbReference type="NCBI Taxonomy" id="51298"/>
    <lineage>
        <taxon>Eukaryota</taxon>
        <taxon>Metazoa</taxon>
        <taxon>Chordata</taxon>
        <taxon>Craniata</taxon>
        <taxon>Vertebrata</taxon>
        <taxon>Euteleostomi</taxon>
        <taxon>Mammalia</taxon>
        <taxon>Eutheria</taxon>
        <taxon>Laurasiatheria</taxon>
        <taxon>Chiroptera</taxon>
        <taxon>Yangochiroptera</taxon>
        <taxon>Vespertilionidae</taxon>
        <taxon>Myotis</taxon>
    </lineage>
</organism>
<sequence length="24" mass="2876">MRKRLRLYQTALKELSKLKSPLVC</sequence>
<name>A0A7J8A3D0_MYOMY</name>
<accession>A0A7J8A3D0</accession>
<proteinExistence type="predicted"/>
<protein>
    <submittedName>
        <fullName evidence="1">Zic family member 4</fullName>
    </submittedName>
</protein>
<dbReference type="AlphaFoldDB" id="A0A7J8A3D0"/>
<evidence type="ECO:0000313" key="1">
    <source>
        <dbReference type="EMBL" id="KAF6380993.1"/>
    </source>
</evidence>